<dbReference type="Gramene" id="MELO3C034447.2.1">
    <property type="protein sequence ID" value="MELO3C034447.2.1"/>
    <property type="gene ID" value="MELO3C034447.2"/>
</dbReference>
<evidence type="ECO:0000313" key="1">
    <source>
        <dbReference type="EnsemblPlants" id="MELO3C034447.2.1"/>
    </source>
</evidence>
<organism evidence="1">
    <name type="scientific">Cucumis melo</name>
    <name type="common">Muskmelon</name>
    <dbReference type="NCBI Taxonomy" id="3656"/>
    <lineage>
        <taxon>Eukaryota</taxon>
        <taxon>Viridiplantae</taxon>
        <taxon>Streptophyta</taxon>
        <taxon>Embryophyta</taxon>
        <taxon>Tracheophyta</taxon>
        <taxon>Spermatophyta</taxon>
        <taxon>Magnoliopsida</taxon>
        <taxon>eudicotyledons</taxon>
        <taxon>Gunneridae</taxon>
        <taxon>Pentapetalae</taxon>
        <taxon>rosids</taxon>
        <taxon>fabids</taxon>
        <taxon>Cucurbitales</taxon>
        <taxon>Cucurbitaceae</taxon>
        <taxon>Benincaseae</taxon>
        <taxon>Cucumis</taxon>
    </lineage>
</organism>
<accession>A0A9I9EJ33</accession>
<sequence length="224" mass="25600">MSRTWKFLPSVTTPNEKTVKDNPTLDSPAARTRLAIHRQATSFNVNGFEEPPFESTTLPNEKTVEDHVVNEEPPFEKMTLQKKHMRAYKNEDNSLKVQRGRLTKKVFLLKDRCLDGLFVSEKTSANFQLKSEKCNSHEEKTSHIHRKSSSEPTSVTRVALWTKAHKRKDGQPVNAQVAEALLKGEPKTVVKRLRFQTGWYTNYITFTVIITPQASSIGLVEYDL</sequence>
<proteinExistence type="predicted"/>
<reference evidence="1" key="1">
    <citation type="submission" date="2023-03" db="UniProtKB">
        <authorList>
            <consortium name="EnsemblPlants"/>
        </authorList>
    </citation>
    <scope>IDENTIFICATION</scope>
</reference>
<protein>
    <submittedName>
        <fullName evidence="1">Uncharacterized protein</fullName>
    </submittedName>
</protein>
<name>A0A9I9EJ33_CUCME</name>
<dbReference type="EnsemblPlants" id="MELO3C034447.2.1">
    <property type="protein sequence ID" value="MELO3C034447.2.1"/>
    <property type="gene ID" value="MELO3C034447.2"/>
</dbReference>
<dbReference type="AlphaFoldDB" id="A0A9I9EJ33"/>